<dbReference type="SUPFAM" id="SSF55486">
    <property type="entry name" value="Metalloproteases ('zincins'), catalytic domain"/>
    <property type="match status" value="1"/>
</dbReference>
<proteinExistence type="inferred from homology"/>
<dbReference type="GO" id="GO:0046872">
    <property type="term" value="F:metal ion binding"/>
    <property type="evidence" value="ECO:0007669"/>
    <property type="project" value="UniProtKB-UniRule"/>
</dbReference>
<sequence>MKSAKHSNSLQEILYCLFDQRIYSDVDVDFRQLIRSLHPKVMLGLPVVEGTNHASCFPRAVIGSEATCYSRLWSEVFAADIFASQFGDGHPNLYMGLQFRDKVLDQGGGNKAMELLTSFLGREPSTQAYIES</sequence>
<dbReference type="GO" id="GO:0006508">
    <property type="term" value="P:proteolysis"/>
    <property type="evidence" value="ECO:0007669"/>
    <property type="project" value="UniProtKB-KW"/>
</dbReference>
<name>A0A078G4X0_BRANA</name>
<evidence type="ECO:0000256" key="4">
    <source>
        <dbReference type="ARBA" id="ARBA00022801"/>
    </source>
</evidence>
<dbReference type="OMA" id="SITMENQ"/>
<evidence type="ECO:0000259" key="8">
    <source>
        <dbReference type="Pfam" id="PF01432"/>
    </source>
</evidence>
<evidence type="ECO:0000256" key="3">
    <source>
        <dbReference type="ARBA" id="ARBA00022723"/>
    </source>
</evidence>
<dbReference type="InterPro" id="IPR045090">
    <property type="entry name" value="Pept_M3A_M3B"/>
</dbReference>
<dbReference type="GO" id="GO:0004222">
    <property type="term" value="F:metalloendopeptidase activity"/>
    <property type="evidence" value="ECO:0007669"/>
    <property type="project" value="InterPro"/>
</dbReference>
<organism evidence="9 10">
    <name type="scientific">Brassica napus</name>
    <name type="common">Rape</name>
    <dbReference type="NCBI Taxonomy" id="3708"/>
    <lineage>
        <taxon>Eukaryota</taxon>
        <taxon>Viridiplantae</taxon>
        <taxon>Streptophyta</taxon>
        <taxon>Embryophyta</taxon>
        <taxon>Tracheophyta</taxon>
        <taxon>Spermatophyta</taxon>
        <taxon>Magnoliopsida</taxon>
        <taxon>eudicotyledons</taxon>
        <taxon>Gunneridae</taxon>
        <taxon>Pentapetalae</taxon>
        <taxon>rosids</taxon>
        <taxon>malvids</taxon>
        <taxon>Brassicales</taxon>
        <taxon>Brassicaceae</taxon>
        <taxon>Brassiceae</taxon>
        <taxon>Brassica</taxon>
    </lineage>
</organism>
<keyword evidence="6 7" id="KW-0482">Metalloprotease</keyword>
<dbReference type="Pfam" id="PF01432">
    <property type="entry name" value="Peptidase_M3"/>
    <property type="match status" value="1"/>
</dbReference>
<reference evidence="9 10" key="1">
    <citation type="journal article" date="2014" name="Science">
        <title>Plant genetics. Early allopolyploid evolution in the post-Neolithic Brassica napus oilseed genome.</title>
        <authorList>
            <person name="Chalhoub B."/>
            <person name="Denoeud F."/>
            <person name="Liu S."/>
            <person name="Parkin I.A."/>
            <person name="Tang H."/>
            <person name="Wang X."/>
            <person name="Chiquet J."/>
            <person name="Belcram H."/>
            <person name="Tong C."/>
            <person name="Samans B."/>
            <person name="Correa M."/>
            <person name="Da Silva C."/>
            <person name="Just J."/>
            <person name="Falentin C."/>
            <person name="Koh C.S."/>
            <person name="Le Clainche I."/>
            <person name="Bernard M."/>
            <person name="Bento P."/>
            <person name="Noel B."/>
            <person name="Labadie K."/>
            <person name="Alberti A."/>
            <person name="Charles M."/>
            <person name="Arnaud D."/>
            <person name="Guo H."/>
            <person name="Daviaud C."/>
            <person name="Alamery S."/>
            <person name="Jabbari K."/>
            <person name="Zhao M."/>
            <person name="Edger P.P."/>
            <person name="Chelaifa H."/>
            <person name="Tack D."/>
            <person name="Lassalle G."/>
            <person name="Mestiri I."/>
            <person name="Schnel N."/>
            <person name="Le Paslier M.C."/>
            <person name="Fan G."/>
            <person name="Renault V."/>
            <person name="Bayer P.E."/>
            <person name="Golicz A.A."/>
            <person name="Manoli S."/>
            <person name="Lee T.H."/>
            <person name="Thi V.H."/>
            <person name="Chalabi S."/>
            <person name="Hu Q."/>
            <person name="Fan C."/>
            <person name="Tollenaere R."/>
            <person name="Lu Y."/>
            <person name="Battail C."/>
            <person name="Shen J."/>
            <person name="Sidebottom C.H."/>
            <person name="Wang X."/>
            <person name="Canaguier A."/>
            <person name="Chauveau A."/>
            <person name="Berard A."/>
            <person name="Deniot G."/>
            <person name="Guan M."/>
            <person name="Liu Z."/>
            <person name="Sun F."/>
            <person name="Lim Y.P."/>
            <person name="Lyons E."/>
            <person name="Town C.D."/>
            <person name="Bancroft I."/>
            <person name="Wang X."/>
            <person name="Meng J."/>
            <person name="Ma J."/>
            <person name="Pires J.C."/>
            <person name="King G.J."/>
            <person name="Brunel D."/>
            <person name="Delourme R."/>
            <person name="Renard M."/>
            <person name="Aury J.M."/>
            <person name="Adams K.L."/>
            <person name="Batley J."/>
            <person name="Snowdon R.J."/>
            <person name="Tost J."/>
            <person name="Edwards D."/>
            <person name="Zhou Y."/>
            <person name="Hua W."/>
            <person name="Sharpe A.G."/>
            <person name="Paterson A.H."/>
            <person name="Guan C."/>
            <person name="Wincker P."/>
        </authorList>
    </citation>
    <scope>NUCLEOTIDE SEQUENCE [LARGE SCALE GENOMIC DNA]</scope>
    <source>
        <strain evidence="10">cv. Darmor-bzh</strain>
    </source>
</reference>
<evidence type="ECO:0000313" key="10">
    <source>
        <dbReference type="Proteomes" id="UP000028999"/>
    </source>
</evidence>
<dbReference type="PANTHER" id="PTHR11804">
    <property type="entry name" value="PROTEASE M3 THIMET OLIGOPEPTIDASE-RELATED"/>
    <property type="match status" value="1"/>
</dbReference>
<evidence type="ECO:0000256" key="2">
    <source>
        <dbReference type="ARBA" id="ARBA00022670"/>
    </source>
</evidence>
<dbReference type="AlphaFoldDB" id="A0A078G4X0"/>
<dbReference type="InterPro" id="IPR024077">
    <property type="entry name" value="Neurolysin/TOP_dom2"/>
</dbReference>
<keyword evidence="2 7" id="KW-0645">Protease</keyword>
<dbReference type="PANTHER" id="PTHR11804:SF82">
    <property type="entry name" value="THIMET OLIGOPEPTIDASE-RELATED"/>
    <property type="match status" value="1"/>
</dbReference>
<protein>
    <submittedName>
        <fullName evidence="9">BnaA09g02440D protein</fullName>
    </submittedName>
</protein>
<keyword evidence="4 7" id="KW-0378">Hydrolase</keyword>
<dbReference type="PaxDb" id="3708-A0A078G4X0"/>
<evidence type="ECO:0000256" key="1">
    <source>
        <dbReference type="ARBA" id="ARBA00006040"/>
    </source>
</evidence>
<dbReference type="STRING" id="3708.A0A078G4X0"/>
<dbReference type="InterPro" id="IPR001567">
    <property type="entry name" value="Pept_M3A_M3B_dom"/>
</dbReference>
<keyword evidence="5 7" id="KW-0862">Zinc</keyword>
<comment type="cofactor">
    <cofactor evidence="7">
        <name>Zn(2+)</name>
        <dbReference type="ChEBI" id="CHEBI:29105"/>
    </cofactor>
    <text evidence="7">Binds 1 zinc ion.</text>
</comment>
<keyword evidence="3 7" id="KW-0479">Metal-binding</keyword>
<dbReference type="Gramene" id="CDY20007">
    <property type="protein sequence ID" value="CDY20007"/>
    <property type="gene ID" value="GSBRNA2T00009836001"/>
</dbReference>
<dbReference type="Proteomes" id="UP000028999">
    <property type="component" value="Unassembled WGS sequence"/>
</dbReference>
<accession>A0A078G4X0</accession>
<evidence type="ECO:0000256" key="5">
    <source>
        <dbReference type="ARBA" id="ARBA00022833"/>
    </source>
</evidence>
<comment type="similarity">
    <text evidence="1 7">Belongs to the peptidase M3 family.</text>
</comment>
<gene>
    <name evidence="9" type="primary">BnaA09g02440D</name>
    <name evidence="9" type="ORF">GSBRNA2T00009836001</name>
</gene>
<dbReference type="Gene3D" id="1.10.1370.10">
    <property type="entry name" value="Neurolysin, domain 3"/>
    <property type="match status" value="1"/>
</dbReference>
<dbReference type="EMBL" id="LK032102">
    <property type="protein sequence ID" value="CDY20007.1"/>
    <property type="molecule type" value="Genomic_DNA"/>
</dbReference>
<keyword evidence="10" id="KW-1185">Reference proteome</keyword>
<evidence type="ECO:0000256" key="7">
    <source>
        <dbReference type="RuleBase" id="RU003435"/>
    </source>
</evidence>
<dbReference type="MEROPS" id="M03.A03"/>
<evidence type="ECO:0000256" key="6">
    <source>
        <dbReference type="ARBA" id="ARBA00023049"/>
    </source>
</evidence>
<evidence type="ECO:0000313" key="9">
    <source>
        <dbReference type="EMBL" id="CDY20007.1"/>
    </source>
</evidence>
<feature type="domain" description="Peptidase M3A/M3B catalytic" evidence="8">
    <location>
        <begin position="7"/>
        <end position="131"/>
    </location>
</feature>